<name>A0AAW1HUM8_POPJA</name>
<dbReference type="EMBL" id="JASPKY010000899">
    <property type="protein sequence ID" value="KAK9680425.1"/>
    <property type="molecule type" value="Genomic_DNA"/>
</dbReference>
<keyword evidence="5" id="KW-1185">Reference proteome</keyword>
<evidence type="ECO:0000256" key="1">
    <source>
        <dbReference type="PROSITE-ProRule" id="PRU00371"/>
    </source>
</evidence>
<comment type="caution">
    <text evidence="4">The sequence shown here is derived from an EMBL/GenBank/DDBJ whole genome shotgun (WGS) entry which is preliminary data.</text>
</comment>
<dbReference type="GO" id="GO:0003677">
    <property type="term" value="F:DNA binding"/>
    <property type="evidence" value="ECO:0007669"/>
    <property type="project" value="InterPro"/>
</dbReference>
<feature type="compositionally biased region" description="Polar residues" evidence="2">
    <location>
        <begin position="1"/>
        <end position="30"/>
    </location>
</feature>
<dbReference type="InterPro" id="IPR004210">
    <property type="entry name" value="BESS_motif"/>
</dbReference>
<proteinExistence type="predicted"/>
<sequence>MQTSESVSTSTPRPGSSASTTTNTSEPRQNISRKRKVRPEMESIIKRNEELIALERKKIEILENDANVEDDDDLLFFKSLLPHIKSLPVIKNCVFGQKYRNLS</sequence>
<comment type="subcellular location">
    <subcellularLocation>
        <location evidence="1">Nucleus</location>
    </subcellularLocation>
</comment>
<dbReference type="Proteomes" id="UP001458880">
    <property type="component" value="Unassembled WGS sequence"/>
</dbReference>
<protein>
    <submittedName>
        <fullName evidence="4">BESS motif</fullName>
    </submittedName>
</protein>
<feature type="region of interest" description="Disordered" evidence="2">
    <location>
        <begin position="1"/>
        <end position="39"/>
    </location>
</feature>
<evidence type="ECO:0000256" key="2">
    <source>
        <dbReference type="SAM" id="MobiDB-lite"/>
    </source>
</evidence>
<reference evidence="4 5" key="1">
    <citation type="journal article" date="2024" name="BMC Genomics">
        <title>De novo assembly and annotation of Popillia japonica's genome with initial clues to its potential as an invasive pest.</title>
        <authorList>
            <person name="Cucini C."/>
            <person name="Boschi S."/>
            <person name="Funari R."/>
            <person name="Cardaioli E."/>
            <person name="Iannotti N."/>
            <person name="Marturano G."/>
            <person name="Paoli F."/>
            <person name="Bruttini M."/>
            <person name="Carapelli A."/>
            <person name="Frati F."/>
            <person name="Nardi F."/>
        </authorList>
    </citation>
    <scope>NUCLEOTIDE SEQUENCE [LARGE SCALE GENOMIC DNA]</scope>
    <source>
        <strain evidence="4">DMR45628</strain>
    </source>
</reference>
<dbReference type="PROSITE" id="PS51031">
    <property type="entry name" value="BESS"/>
    <property type="match status" value="1"/>
</dbReference>
<evidence type="ECO:0000259" key="3">
    <source>
        <dbReference type="PROSITE" id="PS51031"/>
    </source>
</evidence>
<accession>A0AAW1HUM8</accession>
<organism evidence="4 5">
    <name type="scientific">Popillia japonica</name>
    <name type="common">Japanese beetle</name>
    <dbReference type="NCBI Taxonomy" id="7064"/>
    <lineage>
        <taxon>Eukaryota</taxon>
        <taxon>Metazoa</taxon>
        <taxon>Ecdysozoa</taxon>
        <taxon>Arthropoda</taxon>
        <taxon>Hexapoda</taxon>
        <taxon>Insecta</taxon>
        <taxon>Pterygota</taxon>
        <taxon>Neoptera</taxon>
        <taxon>Endopterygota</taxon>
        <taxon>Coleoptera</taxon>
        <taxon>Polyphaga</taxon>
        <taxon>Scarabaeiformia</taxon>
        <taxon>Scarabaeidae</taxon>
        <taxon>Rutelinae</taxon>
        <taxon>Popillia</taxon>
    </lineage>
</organism>
<dbReference type="AlphaFoldDB" id="A0AAW1HUM8"/>
<feature type="domain" description="BESS" evidence="3">
    <location>
        <begin position="70"/>
        <end position="103"/>
    </location>
</feature>
<evidence type="ECO:0000313" key="5">
    <source>
        <dbReference type="Proteomes" id="UP001458880"/>
    </source>
</evidence>
<evidence type="ECO:0000313" key="4">
    <source>
        <dbReference type="EMBL" id="KAK9680425.1"/>
    </source>
</evidence>
<keyword evidence="1" id="KW-0539">Nucleus</keyword>
<dbReference type="GO" id="GO:0005634">
    <property type="term" value="C:nucleus"/>
    <property type="evidence" value="ECO:0007669"/>
    <property type="project" value="UniProtKB-SubCell"/>
</dbReference>
<dbReference type="Pfam" id="PF02944">
    <property type="entry name" value="BESS"/>
    <property type="match status" value="1"/>
</dbReference>
<gene>
    <name evidence="4" type="ORF">QE152_g39102</name>
</gene>